<evidence type="ECO:0008006" key="5">
    <source>
        <dbReference type="Google" id="ProtNLM"/>
    </source>
</evidence>
<comment type="caution">
    <text evidence="3">The sequence shown here is derived from an EMBL/GenBank/DDBJ whole genome shotgun (WGS) entry which is preliminary data.</text>
</comment>
<dbReference type="PROSITE" id="PS51257">
    <property type="entry name" value="PROKAR_LIPOPROTEIN"/>
    <property type="match status" value="1"/>
</dbReference>
<dbReference type="AlphaFoldDB" id="A0A158KN44"/>
<gene>
    <name evidence="3" type="ORF">AWB68_06412</name>
</gene>
<accession>A0A158KN44</accession>
<feature type="region of interest" description="Disordered" evidence="1">
    <location>
        <begin position="69"/>
        <end position="90"/>
    </location>
</feature>
<feature type="compositionally biased region" description="Polar residues" evidence="1">
    <location>
        <begin position="69"/>
        <end position="78"/>
    </location>
</feature>
<organism evidence="3 4">
    <name type="scientific">Caballeronia choica</name>
    <dbReference type="NCBI Taxonomy" id="326476"/>
    <lineage>
        <taxon>Bacteria</taxon>
        <taxon>Pseudomonadati</taxon>
        <taxon>Pseudomonadota</taxon>
        <taxon>Betaproteobacteria</taxon>
        <taxon>Burkholderiales</taxon>
        <taxon>Burkholderiaceae</taxon>
        <taxon>Caballeronia</taxon>
    </lineage>
</organism>
<name>A0A158KN44_9BURK</name>
<evidence type="ECO:0000256" key="2">
    <source>
        <dbReference type="SAM" id="SignalP"/>
    </source>
</evidence>
<dbReference type="EMBL" id="FCON02000115">
    <property type="protein sequence ID" value="SAL82169.1"/>
    <property type="molecule type" value="Genomic_DNA"/>
</dbReference>
<keyword evidence="4" id="KW-1185">Reference proteome</keyword>
<protein>
    <recommendedName>
        <fullName evidence="5">Lipoprotein</fullName>
    </recommendedName>
</protein>
<proteinExistence type="predicted"/>
<reference evidence="3" key="1">
    <citation type="submission" date="2016-01" db="EMBL/GenBank/DDBJ databases">
        <authorList>
            <person name="Peeters C."/>
        </authorList>
    </citation>
    <scope>NUCLEOTIDE SEQUENCE [LARGE SCALE GENOMIC DNA]</scope>
    <source>
        <strain evidence="3">LMG 22940</strain>
    </source>
</reference>
<evidence type="ECO:0000313" key="4">
    <source>
        <dbReference type="Proteomes" id="UP000054770"/>
    </source>
</evidence>
<evidence type="ECO:0000256" key="1">
    <source>
        <dbReference type="SAM" id="MobiDB-lite"/>
    </source>
</evidence>
<dbReference type="Proteomes" id="UP000054770">
    <property type="component" value="Unassembled WGS sequence"/>
</dbReference>
<keyword evidence="2" id="KW-0732">Signal</keyword>
<feature type="signal peptide" evidence="2">
    <location>
        <begin position="1"/>
        <end position="32"/>
    </location>
</feature>
<sequence length="90" mass="9217">MLSITLKCSKALRSPRLFLSLIAAQSASVALAACAGGDSQTGESIGRRNGNSRSTHGTYIVQLTTSAASTSVPQNTAHEVTASAPVPRFA</sequence>
<feature type="chain" id="PRO_5011120994" description="Lipoprotein" evidence="2">
    <location>
        <begin position="33"/>
        <end position="90"/>
    </location>
</feature>
<evidence type="ECO:0000313" key="3">
    <source>
        <dbReference type="EMBL" id="SAL82169.1"/>
    </source>
</evidence>